<organism evidence="1 2">
    <name type="scientific">Sphaerodactylus townsendi</name>
    <dbReference type="NCBI Taxonomy" id="933632"/>
    <lineage>
        <taxon>Eukaryota</taxon>
        <taxon>Metazoa</taxon>
        <taxon>Chordata</taxon>
        <taxon>Craniata</taxon>
        <taxon>Vertebrata</taxon>
        <taxon>Euteleostomi</taxon>
        <taxon>Lepidosauria</taxon>
        <taxon>Squamata</taxon>
        <taxon>Bifurcata</taxon>
        <taxon>Gekkota</taxon>
        <taxon>Sphaerodactylidae</taxon>
        <taxon>Sphaerodactylus</taxon>
    </lineage>
</organism>
<keyword evidence="2" id="KW-1185">Reference proteome</keyword>
<proteinExistence type="predicted"/>
<sequence>MEQAGAEPAFSHPLQEEEEEGGAAAAAAEKRFKLWYVGWSWLDRRATLPMLPWLVAEIRRRSQQPEPGVVGPREVLLLLGASPHLRCVPSAPAGGARPAVLIFEHQAQHIARFIHAGHDLAYFAYLIKAQPDDPRSQMACHVFRANHPDQKGQQLLETSDRSGLVEMPSFVNLAFGIEQTWGQETSVGEGAFVCL</sequence>
<dbReference type="EMBL" id="CM037617">
    <property type="protein sequence ID" value="KAH8005479.1"/>
    <property type="molecule type" value="Genomic_DNA"/>
</dbReference>
<comment type="caution">
    <text evidence="1">The sequence shown here is derived from an EMBL/GenBank/DDBJ whole genome shotgun (WGS) entry which is preliminary data.</text>
</comment>
<reference evidence="1" key="1">
    <citation type="submission" date="2021-08" db="EMBL/GenBank/DDBJ databases">
        <title>The first chromosome-level gecko genome reveals the dynamic sex chromosomes of Neotropical dwarf geckos (Sphaerodactylidae: Sphaerodactylus).</title>
        <authorList>
            <person name="Pinto B.J."/>
            <person name="Keating S.E."/>
            <person name="Gamble T."/>
        </authorList>
    </citation>
    <scope>NUCLEOTIDE SEQUENCE</scope>
    <source>
        <strain evidence="1">TG3544</strain>
    </source>
</reference>
<accession>A0ACB8FJL7</accession>
<gene>
    <name evidence="1" type="primary">TBC1D4_1</name>
    <name evidence="1" type="ORF">K3G42_028812</name>
</gene>
<protein>
    <submittedName>
        <fullName evidence="1">TBC1 domain member 4</fullName>
    </submittedName>
</protein>
<evidence type="ECO:0000313" key="2">
    <source>
        <dbReference type="Proteomes" id="UP000827872"/>
    </source>
</evidence>
<evidence type="ECO:0000313" key="1">
    <source>
        <dbReference type="EMBL" id="KAH8005479.1"/>
    </source>
</evidence>
<name>A0ACB8FJL7_9SAUR</name>
<dbReference type="Proteomes" id="UP000827872">
    <property type="component" value="Linkage Group LG04"/>
</dbReference>